<protein>
    <submittedName>
        <fullName evidence="7">OmpA family protein</fullName>
    </submittedName>
</protein>
<organism evidence="7 8">
    <name type="scientific">Qipengyuania benthica</name>
    <dbReference type="NCBI Taxonomy" id="3067651"/>
    <lineage>
        <taxon>Bacteria</taxon>
        <taxon>Pseudomonadati</taxon>
        <taxon>Pseudomonadota</taxon>
        <taxon>Alphaproteobacteria</taxon>
        <taxon>Sphingomonadales</taxon>
        <taxon>Erythrobacteraceae</taxon>
        <taxon>Qipengyuania</taxon>
    </lineage>
</organism>
<dbReference type="Pfam" id="PF00691">
    <property type="entry name" value="OmpA"/>
    <property type="match status" value="1"/>
</dbReference>
<dbReference type="PROSITE" id="PS51257">
    <property type="entry name" value="PROKAR_LIPOPROTEIN"/>
    <property type="match status" value="1"/>
</dbReference>
<keyword evidence="3" id="KW-0998">Cell outer membrane</keyword>
<accession>A0ABT9HBJ5</accession>
<dbReference type="PANTHER" id="PTHR30329:SF21">
    <property type="entry name" value="LIPOPROTEIN YIAD-RELATED"/>
    <property type="match status" value="1"/>
</dbReference>
<keyword evidence="2 4" id="KW-0472">Membrane</keyword>
<comment type="caution">
    <text evidence="7">The sequence shown here is derived from an EMBL/GenBank/DDBJ whole genome shotgun (WGS) entry which is preliminary data.</text>
</comment>
<evidence type="ECO:0000313" key="7">
    <source>
        <dbReference type="EMBL" id="MDP4540638.1"/>
    </source>
</evidence>
<evidence type="ECO:0000259" key="6">
    <source>
        <dbReference type="PROSITE" id="PS51123"/>
    </source>
</evidence>
<keyword evidence="8" id="KW-1185">Reference proteome</keyword>
<dbReference type="PROSITE" id="PS51123">
    <property type="entry name" value="OMPA_2"/>
    <property type="match status" value="1"/>
</dbReference>
<feature type="region of interest" description="Disordered" evidence="5">
    <location>
        <begin position="153"/>
        <end position="207"/>
    </location>
</feature>
<dbReference type="PANTHER" id="PTHR30329">
    <property type="entry name" value="STATOR ELEMENT OF FLAGELLAR MOTOR COMPLEX"/>
    <property type="match status" value="1"/>
</dbReference>
<evidence type="ECO:0000313" key="8">
    <source>
        <dbReference type="Proteomes" id="UP001235664"/>
    </source>
</evidence>
<comment type="subcellular location">
    <subcellularLocation>
        <location evidence="1">Cell outer membrane</location>
    </subcellularLocation>
</comment>
<gene>
    <name evidence="7" type="ORF">Q9K01_13480</name>
</gene>
<evidence type="ECO:0000256" key="1">
    <source>
        <dbReference type="ARBA" id="ARBA00004442"/>
    </source>
</evidence>
<reference evidence="7 8" key="1">
    <citation type="submission" date="2023-08" db="EMBL/GenBank/DDBJ databases">
        <title>genomic of DY56.</title>
        <authorList>
            <person name="Wang Y."/>
        </authorList>
    </citation>
    <scope>NUCLEOTIDE SEQUENCE [LARGE SCALE GENOMIC DNA]</scope>
    <source>
        <strain evidence="7 8">DY56-A-20</strain>
    </source>
</reference>
<evidence type="ECO:0000256" key="4">
    <source>
        <dbReference type="PROSITE-ProRule" id="PRU00473"/>
    </source>
</evidence>
<dbReference type="SUPFAM" id="SSF103088">
    <property type="entry name" value="OmpA-like"/>
    <property type="match status" value="1"/>
</dbReference>
<proteinExistence type="predicted"/>
<name>A0ABT9HBJ5_9SPHN</name>
<dbReference type="Proteomes" id="UP001235664">
    <property type="component" value="Unassembled WGS sequence"/>
</dbReference>
<feature type="domain" description="OmpA-like" evidence="6">
    <location>
        <begin position="63"/>
        <end position="186"/>
    </location>
</feature>
<dbReference type="Gene3D" id="3.30.1330.60">
    <property type="entry name" value="OmpA-like domain"/>
    <property type="match status" value="1"/>
</dbReference>
<evidence type="ECO:0000256" key="5">
    <source>
        <dbReference type="SAM" id="MobiDB-lite"/>
    </source>
</evidence>
<evidence type="ECO:0000256" key="3">
    <source>
        <dbReference type="ARBA" id="ARBA00023237"/>
    </source>
</evidence>
<evidence type="ECO:0000256" key="2">
    <source>
        <dbReference type="ARBA" id="ARBA00023136"/>
    </source>
</evidence>
<dbReference type="RefSeq" id="WP_305930642.1">
    <property type="nucleotide sequence ID" value="NZ_JAVAIL010000005.1"/>
</dbReference>
<dbReference type="InterPro" id="IPR006665">
    <property type="entry name" value="OmpA-like"/>
</dbReference>
<dbReference type="InterPro" id="IPR036737">
    <property type="entry name" value="OmpA-like_sf"/>
</dbReference>
<dbReference type="InterPro" id="IPR006664">
    <property type="entry name" value="OMP_bac"/>
</dbReference>
<sequence length="207" mass="21677">MKSIAMKNSATTLTHGLAGAALLLALAGCERQDPAPEPIASEPAPHPTSIIREDMDDTLAPPPEPQLAPLDARISFSDGGSELSESAMAELASILRSPQIAEGGPILLRAHSDSGGSDEANMRASRRRGEAVRDYLVENGVDPERITIIAFGEQNPLQPNARPDGTPNEPGRAANRRVDLHIALPDEDEQTGASILEGDGESAIGPA</sequence>
<dbReference type="InterPro" id="IPR050330">
    <property type="entry name" value="Bact_OuterMem_StrucFunc"/>
</dbReference>
<dbReference type="PRINTS" id="PR01021">
    <property type="entry name" value="OMPADOMAIN"/>
</dbReference>
<dbReference type="CDD" id="cd07185">
    <property type="entry name" value="OmpA_C-like"/>
    <property type="match status" value="1"/>
</dbReference>
<dbReference type="EMBL" id="JAVAIL010000005">
    <property type="protein sequence ID" value="MDP4540638.1"/>
    <property type="molecule type" value="Genomic_DNA"/>
</dbReference>